<comment type="caution">
    <text evidence="3">The sequence shown here is derived from an EMBL/GenBank/DDBJ whole genome shotgun (WGS) entry which is preliminary data.</text>
</comment>
<organism evidence="3 4">
    <name type="scientific">Microctonus hyperodae</name>
    <name type="common">Parasitoid wasp</name>
    <dbReference type="NCBI Taxonomy" id="165561"/>
    <lineage>
        <taxon>Eukaryota</taxon>
        <taxon>Metazoa</taxon>
        <taxon>Ecdysozoa</taxon>
        <taxon>Arthropoda</taxon>
        <taxon>Hexapoda</taxon>
        <taxon>Insecta</taxon>
        <taxon>Pterygota</taxon>
        <taxon>Neoptera</taxon>
        <taxon>Endopterygota</taxon>
        <taxon>Hymenoptera</taxon>
        <taxon>Apocrita</taxon>
        <taxon>Ichneumonoidea</taxon>
        <taxon>Braconidae</taxon>
        <taxon>Euphorinae</taxon>
        <taxon>Microctonus</taxon>
    </lineage>
</organism>
<feature type="region of interest" description="Disordered" evidence="2">
    <location>
        <begin position="16"/>
        <end position="40"/>
    </location>
</feature>
<keyword evidence="4" id="KW-1185">Reference proteome</keyword>
<evidence type="ECO:0000256" key="2">
    <source>
        <dbReference type="SAM" id="MobiDB-lite"/>
    </source>
</evidence>
<reference evidence="3" key="1">
    <citation type="journal article" date="2023" name="bioRxiv">
        <title>Scaffold-level genome assemblies of two parasitoid biocontrol wasps reveal the parthenogenesis mechanism and an associated novel virus.</title>
        <authorList>
            <person name="Inwood S."/>
            <person name="Skelly J."/>
            <person name="Guhlin J."/>
            <person name="Harrop T."/>
            <person name="Goldson S."/>
            <person name="Dearden P."/>
        </authorList>
    </citation>
    <scope>NUCLEOTIDE SEQUENCE</scope>
    <source>
        <strain evidence="3">Lincoln</strain>
        <tissue evidence="3">Whole body</tissue>
    </source>
</reference>
<accession>A0AA39L1F7</accession>
<reference evidence="3" key="2">
    <citation type="submission" date="2023-03" db="EMBL/GenBank/DDBJ databases">
        <authorList>
            <person name="Inwood S.N."/>
            <person name="Skelly J.G."/>
            <person name="Guhlin J."/>
            <person name="Harrop T.W.R."/>
            <person name="Goldson S.G."/>
            <person name="Dearden P.K."/>
        </authorList>
    </citation>
    <scope>NUCLEOTIDE SEQUENCE</scope>
    <source>
        <strain evidence="3">Lincoln</strain>
        <tissue evidence="3">Whole body</tissue>
    </source>
</reference>
<keyword evidence="1" id="KW-0175">Coiled coil</keyword>
<evidence type="ECO:0000313" key="3">
    <source>
        <dbReference type="EMBL" id="KAK0181391.1"/>
    </source>
</evidence>
<evidence type="ECO:0008006" key="5">
    <source>
        <dbReference type="Google" id="ProtNLM"/>
    </source>
</evidence>
<feature type="coiled-coil region" evidence="1">
    <location>
        <begin position="180"/>
        <end position="242"/>
    </location>
</feature>
<dbReference type="AlphaFoldDB" id="A0AA39L1F7"/>
<dbReference type="PANTHER" id="PTHR28594">
    <property type="entry name" value="ATR-INTERACTING PROTEIN"/>
    <property type="match status" value="1"/>
</dbReference>
<dbReference type="PANTHER" id="PTHR28594:SF1">
    <property type="entry name" value="ATR-INTERACTING PROTEIN"/>
    <property type="match status" value="1"/>
</dbReference>
<feature type="compositionally biased region" description="Basic and acidic residues" evidence="2">
    <location>
        <begin position="16"/>
        <end position="29"/>
    </location>
</feature>
<sequence length="896" mass="104378">MSKRYGNIFGHSELKKPRLDISKTNESPKQKGKTVPIENDDLWGEDLSQDELEKLDIIASQACSQEVNVSTVNVNFPESSRASRVDNIFETPSTSTGTYTTSGTIPKINNDKNGQLRFAYNNSHDPSFKYPGFHSKPSQKLASSDNMRGIIEDINDINEFRGTLIAKGNLNSTFQIIGTNENVHESVEQKLRKLEKLESDYEKLLNELTAKEGETIFLRNQLQRAQVKAEKENIEKAKLMEEQAIKFRSEINSLYKEKESMKTQFQFQTLQMNNIKERCKILEKGSIKLTHPQAAYVPESQRIRSVSTPLRAETSTSRVRMSDRGNQTEKTNYELFELKSRIIHYPFRKIPKPIFEWSLPEKCIVDIENLEKRGRRIVPILEDEETFQIFENSELVKPKVTIVDNKILNVEFFQHDIASIINKTESEINSHEVIVIINKIVATLRELLLNVMSVLRTISSLLNNDDIRNMNKLYLSNFYDMPIHHEQTLCDAKEWHDKERGVEARRTLGILCYIAKESDYLCEYIAGKCELNIKNDESYKRYSKQIIRYSEWSTAKQHKYELLELILQLVTILNYVRRSHQFTGIICGITEILKIVQNRVGFDSKGLNYITKIYKELLFARPLPRCLISMTEMIVAFSQAKVVTDVIMLEPQKSPYSKIKNVVTFREDICLVDLYDEQLKSFRLDEISTIHLAHALLTFADVGFRSEVIPWPFQRNNKYDSSTTLMIRVLTLLYKSAKININSVKEKFNVEQSNEKKSRHFENNFWLRMRNKQFHLFKMGIRFLSFLIKRDPETIIRSVELETAFPLFWNYLPLVKGLKLNENEEAEYAITQTKYLLDKPAVPVDEMKDNFDYFDVMWGLDENFAPTPTSGKWFNFDSNLNEYHSMAELFKSKLQI</sequence>
<dbReference type="GO" id="GO:0000077">
    <property type="term" value="P:DNA damage checkpoint signaling"/>
    <property type="evidence" value="ECO:0007669"/>
    <property type="project" value="InterPro"/>
</dbReference>
<proteinExistence type="predicted"/>
<dbReference type="Proteomes" id="UP001168972">
    <property type="component" value="Unassembled WGS sequence"/>
</dbReference>
<dbReference type="GO" id="GO:0006281">
    <property type="term" value="P:DNA repair"/>
    <property type="evidence" value="ECO:0007669"/>
    <property type="project" value="TreeGrafter"/>
</dbReference>
<evidence type="ECO:0000313" key="4">
    <source>
        <dbReference type="Proteomes" id="UP001168972"/>
    </source>
</evidence>
<evidence type="ECO:0000256" key="1">
    <source>
        <dbReference type="SAM" id="Coils"/>
    </source>
</evidence>
<dbReference type="EMBL" id="JAQQBR010000002">
    <property type="protein sequence ID" value="KAK0181391.1"/>
    <property type="molecule type" value="Genomic_DNA"/>
</dbReference>
<dbReference type="InterPro" id="IPR033349">
    <property type="entry name" value="ATRIP"/>
</dbReference>
<protein>
    <recommendedName>
        <fullName evidence="5">ATR-interacting protein mus304</fullName>
    </recommendedName>
</protein>
<gene>
    <name evidence="3" type="ORF">PV327_003682</name>
</gene>
<name>A0AA39L1F7_MICHY</name>